<proteinExistence type="predicted"/>
<comment type="caution">
    <text evidence="3">The sequence shown here is derived from an EMBL/GenBank/DDBJ whole genome shotgun (WGS) entry which is preliminary data.</text>
</comment>
<dbReference type="AlphaFoldDB" id="A0A2U3ALP2"/>
<dbReference type="CDD" id="cd03416">
    <property type="entry name" value="CbiX_SirB_N"/>
    <property type="match status" value="1"/>
</dbReference>
<dbReference type="GO" id="GO:0046872">
    <property type="term" value="F:metal ion binding"/>
    <property type="evidence" value="ECO:0007669"/>
    <property type="project" value="UniProtKB-KW"/>
</dbReference>
<organism evidence="3 4">
    <name type="scientific">Kurthia sibirica</name>
    <dbReference type="NCBI Taxonomy" id="202750"/>
    <lineage>
        <taxon>Bacteria</taxon>
        <taxon>Bacillati</taxon>
        <taxon>Bacillota</taxon>
        <taxon>Bacilli</taxon>
        <taxon>Bacillales</taxon>
        <taxon>Caryophanaceae</taxon>
        <taxon>Kurthia</taxon>
    </lineage>
</organism>
<dbReference type="SUPFAM" id="SSF53800">
    <property type="entry name" value="Chelatase"/>
    <property type="match status" value="1"/>
</dbReference>
<accession>A0A2U3ALP2</accession>
<keyword evidence="2" id="KW-0456">Lyase</keyword>
<evidence type="ECO:0000256" key="2">
    <source>
        <dbReference type="ARBA" id="ARBA00023239"/>
    </source>
</evidence>
<evidence type="ECO:0000313" key="3">
    <source>
        <dbReference type="EMBL" id="PWI25456.1"/>
    </source>
</evidence>
<name>A0A2U3ALP2_9BACL</name>
<protein>
    <submittedName>
        <fullName evidence="3">Sirohydrochlorin chelatase</fullName>
    </submittedName>
</protein>
<sequence>MKAILYIAHGTRLQEGIAEAQAFIQSVQRAIPMAIQEIAFLELATPTLEEGMQTCITRGATEILVLPLLLLSAQHIRSDIPQLVDNCRRKTPHIAMHIGEPIGLKRKMILAIAEQLAPMGNCEQAQIILVGRGSSHPNIERDFSEIASRFKLHSMYRQVNIAFLYGRGPHVTDLLQKTPYDHVIFVPYLLFSGLLMKNLEAIQMADKQRIRIAQPLGKMKYTKEAFIESVLQNIANWSLKEVI</sequence>
<dbReference type="Gene3D" id="3.40.50.1400">
    <property type="match status" value="2"/>
</dbReference>
<dbReference type="OrthoDB" id="9797895at2"/>
<evidence type="ECO:0000313" key="4">
    <source>
        <dbReference type="Proteomes" id="UP000245938"/>
    </source>
</evidence>
<dbReference type="PANTHER" id="PTHR33542:SF3">
    <property type="entry name" value="SIROHYDROCHLORIN FERROCHELATASE, CHLOROPLASTIC"/>
    <property type="match status" value="1"/>
</dbReference>
<dbReference type="RefSeq" id="WP_109305816.1">
    <property type="nucleotide sequence ID" value="NZ_BJUF01000044.1"/>
</dbReference>
<dbReference type="GO" id="GO:0016829">
    <property type="term" value="F:lyase activity"/>
    <property type="evidence" value="ECO:0007669"/>
    <property type="project" value="UniProtKB-KW"/>
</dbReference>
<gene>
    <name evidence="3" type="ORF">DEX24_07565</name>
</gene>
<dbReference type="Proteomes" id="UP000245938">
    <property type="component" value="Unassembled WGS sequence"/>
</dbReference>
<dbReference type="EMBL" id="QFVR01000008">
    <property type="protein sequence ID" value="PWI25456.1"/>
    <property type="molecule type" value="Genomic_DNA"/>
</dbReference>
<dbReference type="InterPro" id="IPR002762">
    <property type="entry name" value="CbiX-like"/>
</dbReference>
<keyword evidence="1" id="KW-0479">Metal-binding</keyword>
<reference evidence="3 4" key="1">
    <citation type="submission" date="2018-05" db="EMBL/GenBank/DDBJ databases">
        <title>Kurthia sibirica genome sequence.</title>
        <authorList>
            <person name="Maclea K.S."/>
            <person name="Goen A.E."/>
        </authorList>
    </citation>
    <scope>NUCLEOTIDE SEQUENCE [LARGE SCALE GENOMIC DNA]</scope>
    <source>
        <strain evidence="3 4">ATCC 49154</strain>
    </source>
</reference>
<evidence type="ECO:0000256" key="1">
    <source>
        <dbReference type="ARBA" id="ARBA00022723"/>
    </source>
</evidence>
<keyword evidence="4" id="KW-1185">Reference proteome</keyword>
<dbReference type="Pfam" id="PF01903">
    <property type="entry name" value="CbiX"/>
    <property type="match status" value="2"/>
</dbReference>
<dbReference type="PANTHER" id="PTHR33542">
    <property type="entry name" value="SIROHYDROCHLORIN FERROCHELATASE, CHLOROPLASTIC"/>
    <property type="match status" value="1"/>
</dbReference>
<dbReference type="InterPro" id="IPR050963">
    <property type="entry name" value="Sirohydro_Cobaltochel/CbiX"/>
</dbReference>